<keyword evidence="2" id="KW-0963">Cytoplasm</keyword>
<dbReference type="NCBIfam" id="TIGR00090">
    <property type="entry name" value="rsfS_iojap_ybeB"/>
    <property type="match status" value="1"/>
</dbReference>
<gene>
    <name evidence="2 4" type="primary">rsfS</name>
    <name evidence="4" type="ORF">M6D93_14605</name>
</gene>
<feature type="compositionally biased region" description="Acidic residues" evidence="3">
    <location>
        <begin position="159"/>
        <end position="182"/>
    </location>
</feature>
<feature type="compositionally biased region" description="Basic and acidic residues" evidence="3">
    <location>
        <begin position="145"/>
        <end position="158"/>
    </location>
</feature>
<dbReference type="EMBL" id="CP097332">
    <property type="protein sequence ID" value="UQX87523.1"/>
    <property type="molecule type" value="Genomic_DNA"/>
</dbReference>
<evidence type="ECO:0000313" key="5">
    <source>
        <dbReference type="Proteomes" id="UP001056336"/>
    </source>
</evidence>
<dbReference type="InterPro" id="IPR004394">
    <property type="entry name" value="Iojap/RsfS/C7orf30"/>
</dbReference>
<sequence>MSATDNAVELAQVAGHAAADKLATDIVLIDVSDRLAITDVFVIATGSNERQVEAIVDEVEEKLRLAGVKPLRREGKRDGRWVLLDYAEIVVHVQHSEERVFYSLERLWKDCPFIAFDPEAATPVIATVTASVGNAADDSDDSDDSDHAGSNHSAHTDSDADSDADGGADGGADGDVDGDADQTADQTAAGEA</sequence>
<reference evidence="4" key="1">
    <citation type="journal article" date="2018" name="Int. J. Syst. Evol. Microbiol.">
        <title>Jatrophihabitans telluris sp. nov., isolated from sediment soil of lava forest wetlands and the emended description of the genus Jatrophihabitans.</title>
        <authorList>
            <person name="Lee K.C."/>
            <person name="Suh M.K."/>
            <person name="Eom M.K."/>
            <person name="Kim K.K."/>
            <person name="Kim J.S."/>
            <person name="Kim D.S."/>
            <person name="Ko S.H."/>
            <person name="Shin Y.K."/>
            <person name="Lee J.S."/>
        </authorList>
    </citation>
    <scope>NUCLEOTIDE SEQUENCE</scope>
    <source>
        <strain evidence="4">N237</strain>
    </source>
</reference>
<evidence type="ECO:0000256" key="2">
    <source>
        <dbReference type="HAMAP-Rule" id="MF_01477"/>
    </source>
</evidence>
<evidence type="ECO:0000313" key="4">
    <source>
        <dbReference type="EMBL" id="UQX87523.1"/>
    </source>
</evidence>
<organism evidence="4 5">
    <name type="scientific">Jatrophihabitans telluris</name>
    <dbReference type="NCBI Taxonomy" id="2038343"/>
    <lineage>
        <taxon>Bacteria</taxon>
        <taxon>Bacillati</taxon>
        <taxon>Actinomycetota</taxon>
        <taxon>Actinomycetes</taxon>
        <taxon>Jatrophihabitantales</taxon>
        <taxon>Jatrophihabitantaceae</taxon>
        <taxon>Jatrophihabitans</taxon>
    </lineage>
</organism>
<dbReference type="SUPFAM" id="SSF81301">
    <property type="entry name" value="Nucleotidyltransferase"/>
    <property type="match status" value="1"/>
</dbReference>
<evidence type="ECO:0000256" key="1">
    <source>
        <dbReference type="ARBA" id="ARBA00010574"/>
    </source>
</evidence>
<protein>
    <recommendedName>
        <fullName evidence="2">Ribosomal silencing factor RsfS</fullName>
    </recommendedName>
</protein>
<evidence type="ECO:0000256" key="3">
    <source>
        <dbReference type="SAM" id="MobiDB-lite"/>
    </source>
</evidence>
<reference evidence="4" key="2">
    <citation type="submission" date="2022-05" db="EMBL/GenBank/DDBJ databases">
        <authorList>
            <person name="Kim J.-S."/>
            <person name="Lee K."/>
            <person name="Suh M."/>
            <person name="Eom M."/>
            <person name="Kim J.-S."/>
            <person name="Kim D.-S."/>
            <person name="Ko S.-H."/>
            <person name="Shin Y."/>
            <person name="Lee J.-S."/>
        </authorList>
    </citation>
    <scope>NUCLEOTIDE SEQUENCE</scope>
    <source>
        <strain evidence="4">N237</strain>
    </source>
</reference>
<dbReference type="Proteomes" id="UP001056336">
    <property type="component" value="Chromosome"/>
</dbReference>
<name>A0ABY4QW04_9ACTN</name>
<keyword evidence="2" id="KW-0678">Repressor</keyword>
<keyword evidence="5" id="KW-1185">Reference proteome</keyword>
<feature type="region of interest" description="Disordered" evidence="3">
    <location>
        <begin position="135"/>
        <end position="192"/>
    </location>
</feature>
<dbReference type="HAMAP" id="MF_01477">
    <property type="entry name" value="Iojap_RsfS"/>
    <property type="match status" value="1"/>
</dbReference>
<keyword evidence="2" id="KW-0810">Translation regulation</keyword>
<comment type="function">
    <text evidence="2">Functions as a ribosomal silencing factor. Interacts with ribosomal protein uL14 (rplN), blocking formation of intersubunit bridge B8. Prevents association of the 30S and 50S ribosomal subunits and the formation of functional ribosomes, thus repressing translation.</text>
</comment>
<dbReference type="InterPro" id="IPR043519">
    <property type="entry name" value="NT_sf"/>
</dbReference>
<proteinExistence type="inferred from homology"/>
<dbReference type="RefSeq" id="WP_249770125.1">
    <property type="nucleotide sequence ID" value="NZ_CP097332.1"/>
</dbReference>
<comment type="subunit">
    <text evidence="2">Interacts with ribosomal protein uL14 (rplN).</text>
</comment>
<dbReference type="PANTHER" id="PTHR21043:SF0">
    <property type="entry name" value="MITOCHONDRIAL ASSEMBLY OF RIBOSOMAL LARGE SUBUNIT PROTEIN 1"/>
    <property type="match status" value="1"/>
</dbReference>
<dbReference type="PANTHER" id="PTHR21043">
    <property type="entry name" value="IOJAP SUPERFAMILY ORTHOLOG"/>
    <property type="match status" value="1"/>
</dbReference>
<comment type="similarity">
    <text evidence="1 2">Belongs to the Iojap/RsfS family.</text>
</comment>
<dbReference type="Pfam" id="PF02410">
    <property type="entry name" value="RsfS"/>
    <property type="match status" value="1"/>
</dbReference>
<feature type="compositionally biased region" description="Low complexity" evidence="3">
    <location>
        <begin position="183"/>
        <end position="192"/>
    </location>
</feature>
<accession>A0ABY4QW04</accession>
<dbReference type="Gene3D" id="3.30.460.10">
    <property type="entry name" value="Beta Polymerase, domain 2"/>
    <property type="match status" value="1"/>
</dbReference>
<comment type="subcellular location">
    <subcellularLocation>
        <location evidence="2">Cytoplasm</location>
    </subcellularLocation>
</comment>